<dbReference type="Gene3D" id="3.90.760.10">
    <property type="entry name" value="Flavocytochrome c sulphide dehydrogenase, flavin-binding domain"/>
    <property type="match status" value="1"/>
</dbReference>
<feature type="domain" description="FAD/NAD(P)-binding" evidence="1">
    <location>
        <begin position="48"/>
        <end position="151"/>
    </location>
</feature>
<evidence type="ECO:0000313" key="5">
    <source>
        <dbReference type="Proteomes" id="UP000015520"/>
    </source>
</evidence>
<dbReference type="EMBL" id="AUPZ01000005">
    <property type="protein sequence ID" value="EQB39767.1"/>
    <property type="molecule type" value="Genomic_DNA"/>
</dbReference>
<evidence type="ECO:0000313" key="4">
    <source>
        <dbReference type="EMBL" id="EQB39767.1"/>
    </source>
</evidence>
<comment type="caution">
    <text evidence="4">The sequence shown here is derived from an EMBL/GenBank/DDBJ whole genome shotgun (WGS) entry which is preliminary data.</text>
</comment>
<feature type="domain" description="Sulfide dehydrogenase [flavocytochrome c] flavoprotein chain central" evidence="3">
    <location>
        <begin position="187"/>
        <end position="290"/>
    </location>
</feature>
<dbReference type="PROSITE" id="PS51257">
    <property type="entry name" value="PROKAR_LIPOPROTEIN"/>
    <property type="match status" value="1"/>
</dbReference>
<protein>
    <recommendedName>
        <fullName evidence="6">FAD/NAD(P)-binding domain-containing protein</fullName>
    </recommendedName>
</protein>
<dbReference type="Pfam" id="PF07992">
    <property type="entry name" value="Pyr_redox_2"/>
    <property type="match status" value="1"/>
</dbReference>
<dbReference type="SUPFAM" id="SSF51905">
    <property type="entry name" value="FAD/NAD(P)-binding domain"/>
    <property type="match status" value="2"/>
</dbReference>
<dbReference type="Pfam" id="PF09242">
    <property type="entry name" value="FCSD-flav_bind"/>
    <property type="match status" value="1"/>
</dbReference>
<organism evidence="4 5">
    <name type="scientific">Sulfurimonas hongkongensis</name>
    <dbReference type="NCBI Taxonomy" id="1172190"/>
    <lineage>
        <taxon>Bacteria</taxon>
        <taxon>Pseudomonadati</taxon>
        <taxon>Campylobacterota</taxon>
        <taxon>Epsilonproteobacteria</taxon>
        <taxon>Campylobacterales</taxon>
        <taxon>Sulfurimonadaceae</taxon>
        <taxon>Sulfurimonas</taxon>
    </lineage>
</organism>
<dbReference type="Gene3D" id="3.50.50.60">
    <property type="entry name" value="FAD/NAD(P)-binding domain"/>
    <property type="match status" value="2"/>
</dbReference>
<dbReference type="AlphaFoldDB" id="T0JS67"/>
<accession>T0JS67</accession>
<dbReference type="InterPro" id="IPR036188">
    <property type="entry name" value="FAD/NAD-bd_sf"/>
</dbReference>
<proteinExistence type="predicted"/>
<dbReference type="STRING" id="1172190.M947_04115"/>
<evidence type="ECO:0000259" key="3">
    <source>
        <dbReference type="Pfam" id="PF21706"/>
    </source>
</evidence>
<dbReference type="InterPro" id="IPR037092">
    <property type="entry name" value="FlavoCytC_S_DH_flav-bd_sf"/>
</dbReference>
<evidence type="ECO:0000259" key="2">
    <source>
        <dbReference type="Pfam" id="PF09242"/>
    </source>
</evidence>
<keyword evidence="5" id="KW-1185">Reference proteome</keyword>
<dbReference type="PATRIC" id="fig|1172190.3.peg.799"/>
<evidence type="ECO:0000259" key="1">
    <source>
        <dbReference type="Pfam" id="PF07992"/>
    </source>
</evidence>
<dbReference type="GO" id="GO:0016491">
    <property type="term" value="F:oxidoreductase activity"/>
    <property type="evidence" value="ECO:0007669"/>
    <property type="project" value="InterPro"/>
</dbReference>
<gene>
    <name evidence="4" type="ORF">M947_04115</name>
</gene>
<dbReference type="PROSITE" id="PS51318">
    <property type="entry name" value="TAT"/>
    <property type="match status" value="1"/>
</dbReference>
<dbReference type="InterPro" id="IPR049386">
    <property type="entry name" value="FCSD_central"/>
</dbReference>
<evidence type="ECO:0008006" key="6">
    <source>
        <dbReference type="Google" id="ProtNLM"/>
    </source>
</evidence>
<dbReference type="PANTHER" id="PTHR43755:SF1">
    <property type="entry name" value="FAD-DEPENDENT PYRIDINE NUCLEOTIDE-DISULPHIDE OXIDOREDUCTASE"/>
    <property type="match status" value="1"/>
</dbReference>
<dbReference type="InterPro" id="IPR015323">
    <property type="entry name" value="FlavoCytC_S_DH_flav-bd"/>
</dbReference>
<feature type="domain" description="Flavocytochrome c sulphide dehydrogenase flavin-binding" evidence="2">
    <location>
        <begin position="396"/>
        <end position="461"/>
    </location>
</feature>
<dbReference type="Pfam" id="PF21706">
    <property type="entry name" value="FCSD_central"/>
    <property type="match status" value="1"/>
</dbReference>
<reference evidence="4 5" key="1">
    <citation type="submission" date="2013-07" db="EMBL/GenBank/DDBJ databases">
        <title>Sulfurimonas hongkongensis AST-10 Genome Sequencing.</title>
        <authorList>
            <person name="Cai L."/>
            <person name="Zhang T."/>
        </authorList>
    </citation>
    <scope>NUCLEOTIDE SEQUENCE [LARGE SCALE GENOMIC DNA]</scope>
    <source>
        <strain evidence="4 5">AST-10</strain>
    </source>
</reference>
<dbReference type="GO" id="GO:0050660">
    <property type="term" value="F:flavin adenine dinucleotide binding"/>
    <property type="evidence" value="ECO:0007669"/>
    <property type="project" value="InterPro"/>
</dbReference>
<dbReference type="PANTHER" id="PTHR43755">
    <property type="match status" value="1"/>
</dbReference>
<dbReference type="InterPro" id="IPR052541">
    <property type="entry name" value="SQRD"/>
</dbReference>
<dbReference type="Proteomes" id="UP000015520">
    <property type="component" value="Unassembled WGS sequence"/>
</dbReference>
<dbReference type="InterPro" id="IPR006311">
    <property type="entry name" value="TAT_signal"/>
</dbReference>
<sequence length="462" mass="50473">MKMNRREALKIGALSVAAAATMGTITGCNEGAKPASAPAAGKKLCKHKVVVIGGGFGGLTVAKELKKRDSTFDVLVIEKNDTFMSCPFSNTYLGKLEGVNLGTFVHDYAQPVEANGYGMLHAEVTSIDRAAKQIHTTKGVVEYEILVMSPGIGYDYKGQFPNWDDEKIKHVQRVAPGALIPGKEHIILERQLVDMDDGNVVITVPSDGKYRCPPAPFERASMIAAYMKKEGIEGKVIILNATNKVSKGAAFKESWKDLYGDRVEHIDFAKIQDVDPVSKTVTYHIADEMEDKGYKVKTLKYSVLNLIPNNISNPVIEMSGVETTTDSFKRVVMNGCSFQTKTDKDIYAVGDVIAHTVPPSGQTANWTGKQCALEIANRLHKKAFELPVKKSTIKVGNVCYSMVSDNPEEAIMVTHDFSFSEEKNIIVSAGNVPKSPSGKYRSSGTAKATRDWYGGIMRDLFS</sequence>
<dbReference type="eggNOG" id="COG0446">
    <property type="taxonomic scope" value="Bacteria"/>
</dbReference>
<dbReference type="InterPro" id="IPR023753">
    <property type="entry name" value="FAD/NAD-binding_dom"/>
</dbReference>
<name>T0JS67_9BACT</name>